<name>A0ABR7V7B1_9FLAO</name>
<keyword evidence="3" id="KW-1185">Reference proteome</keyword>
<accession>A0ABR7V7B1</accession>
<dbReference type="Gene3D" id="3.40.710.10">
    <property type="entry name" value="DD-peptidase/beta-lactamase superfamily"/>
    <property type="match status" value="1"/>
</dbReference>
<dbReference type="RefSeq" id="WP_188312683.1">
    <property type="nucleotide sequence ID" value="NZ_JABTCG010000001.1"/>
</dbReference>
<evidence type="ECO:0000259" key="1">
    <source>
        <dbReference type="Pfam" id="PF00144"/>
    </source>
</evidence>
<feature type="domain" description="Beta-lactamase-related" evidence="1">
    <location>
        <begin position="51"/>
        <end position="381"/>
    </location>
</feature>
<dbReference type="PANTHER" id="PTHR43283">
    <property type="entry name" value="BETA-LACTAMASE-RELATED"/>
    <property type="match status" value="1"/>
</dbReference>
<evidence type="ECO:0000313" key="3">
    <source>
        <dbReference type="Proteomes" id="UP000598350"/>
    </source>
</evidence>
<evidence type="ECO:0000313" key="2">
    <source>
        <dbReference type="EMBL" id="MBD0849564.1"/>
    </source>
</evidence>
<organism evidence="2 3">
    <name type="scientific">Maribacter arenosus</name>
    <dbReference type="NCBI Taxonomy" id="1854708"/>
    <lineage>
        <taxon>Bacteria</taxon>
        <taxon>Pseudomonadati</taxon>
        <taxon>Bacteroidota</taxon>
        <taxon>Flavobacteriia</taxon>
        <taxon>Flavobacteriales</taxon>
        <taxon>Flavobacteriaceae</taxon>
        <taxon>Maribacter</taxon>
    </lineage>
</organism>
<dbReference type="InterPro" id="IPR001466">
    <property type="entry name" value="Beta-lactam-related"/>
</dbReference>
<dbReference type="Pfam" id="PF00144">
    <property type="entry name" value="Beta-lactamase"/>
    <property type="match status" value="1"/>
</dbReference>
<dbReference type="PROSITE" id="PS51257">
    <property type="entry name" value="PROKAR_LIPOPROTEIN"/>
    <property type="match status" value="1"/>
</dbReference>
<dbReference type="Proteomes" id="UP000598350">
    <property type="component" value="Unassembled WGS sequence"/>
</dbReference>
<dbReference type="PANTHER" id="PTHR43283:SF3">
    <property type="entry name" value="BETA-LACTAMASE FAMILY PROTEIN (AFU_ORTHOLOGUE AFUA_5G07500)"/>
    <property type="match status" value="1"/>
</dbReference>
<dbReference type="EMBL" id="JABTCG010000001">
    <property type="protein sequence ID" value="MBD0849564.1"/>
    <property type="molecule type" value="Genomic_DNA"/>
</dbReference>
<dbReference type="InterPro" id="IPR050789">
    <property type="entry name" value="Diverse_Enzym_Activities"/>
</dbReference>
<proteinExistence type="predicted"/>
<dbReference type="InterPro" id="IPR012338">
    <property type="entry name" value="Beta-lactam/transpept-like"/>
</dbReference>
<comment type="caution">
    <text evidence="2">The sequence shown here is derived from an EMBL/GenBank/DDBJ whole genome shotgun (WGS) entry which is preliminary data.</text>
</comment>
<dbReference type="SUPFAM" id="SSF56601">
    <property type="entry name" value="beta-lactamase/transpeptidase-like"/>
    <property type="match status" value="1"/>
</dbReference>
<protein>
    <submittedName>
        <fullName evidence="2">Beta-lactamase family protein</fullName>
    </submittedName>
</protein>
<sequence length="398" mass="44925">MKRLLFSLIIISILTGCKTQEQQSKIVVDSSPLNAYFQKSNLPAAIMGYSTKDGKMGWYAYGPSVWGGKDTIHENNIFRIYSMTKAIASVAALQLVEQGLIDLDEPLDELMPEMTSIPILTIEGDIVEASKSITLRHLLNHTAGFGYDLFDERLQTFDKTGWEHDDLPRLFEAGEQWHYGRNTDWVGKIIEKISGDNLEDYLRKNITGPLKMNSTWFNVPDNLKEKIVSWGMRDSIGFKEYPRIPAVPVTEFIGGEGLFGCPKDYLTFLTCIMNKGKYEGGQILKPETVGLLFKNALPNGLTLNFDIPEGGLPDTVGHFLDESDTFSLAWAIENSDNEMVRTKGSAYWAGVANSYYTLDNDKGIAIVYFTQFLPFNDKTSYGFYRLFEKEFYASLKTK</sequence>
<reference evidence="2 3" key="1">
    <citation type="submission" date="2020-05" db="EMBL/GenBank/DDBJ databases">
        <title>The draft genome sequence of Maribacter arenosus CAU 1321.</title>
        <authorList>
            <person name="Mu L."/>
        </authorList>
    </citation>
    <scope>NUCLEOTIDE SEQUENCE [LARGE SCALE GENOMIC DNA]</scope>
    <source>
        <strain evidence="2 3">CAU 1321</strain>
    </source>
</reference>
<gene>
    <name evidence="2" type="ORF">HPE63_02700</name>
</gene>